<feature type="region of interest" description="Disordered" evidence="1">
    <location>
        <begin position="117"/>
        <end position="149"/>
    </location>
</feature>
<organism evidence="2 3">
    <name type="scientific">Aldrovandia affinis</name>
    <dbReference type="NCBI Taxonomy" id="143900"/>
    <lineage>
        <taxon>Eukaryota</taxon>
        <taxon>Metazoa</taxon>
        <taxon>Chordata</taxon>
        <taxon>Craniata</taxon>
        <taxon>Vertebrata</taxon>
        <taxon>Euteleostomi</taxon>
        <taxon>Actinopterygii</taxon>
        <taxon>Neopterygii</taxon>
        <taxon>Teleostei</taxon>
        <taxon>Notacanthiformes</taxon>
        <taxon>Halosauridae</taxon>
        <taxon>Aldrovandia</taxon>
    </lineage>
</organism>
<feature type="compositionally biased region" description="Polar residues" evidence="1">
    <location>
        <begin position="136"/>
        <end position="149"/>
    </location>
</feature>
<proteinExistence type="predicted"/>
<dbReference type="EMBL" id="JAINUG010000322">
    <property type="protein sequence ID" value="KAJ8378361.1"/>
    <property type="molecule type" value="Genomic_DNA"/>
</dbReference>
<reference evidence="2" key="1">
    <citation type="journal article" date="2023" name="Science">
        <title>Genome structures resolve the early diversification of teleost fishes.</title>
        <authorList>
            <person name="Parey E."/>
            <person name="Louis A."/>
            <person name="Montfort J."/>
            <person name="Bouchez O."/>
            <person name="Roques C."/>
            <person name="Iampietro C."/>
            <person name="Lluch J."/>
            <person name="Castinel A."/>
            <person name="Donnadieu C."/>
            <person name="Desvignes T."/>
            <person name="Floi Bucao C."/>
            <person name="Jouanno E."/>
            <person name="Wen M."/>
            <person name="Mejri S."/>
            <person name="Dirks R."/>
            <person name="Jansen H."/>
            <person name="Henkel C."/>
            <person name="Chen W.J."/>
            <person name="Zahm M."/>
            <person name="Cabau C."/>
            <person name="Klopp C."/>
            <person name="Thompson A.W."/>
            <person name="Robinson-Rechavi M."/>
            <person name="Braasch I."/>
            <person name="Lecointre G."/>
            <person name="Bobe J."/>
            <person name="Postlethwait J.H."/>
            <person name="Berthelot C."/>
            <person name="Roest Crollius H."/>
            <person name="Guiguen Y."/>
        </authorList>
    </citation>
    <scope>NUCLEOTIDE SEQUENCE</scope>
    <source>
        <strain evidence="2">NC1722</strain>
    </source>
</reference>
<keyword evidence="3" id="KW-1185">Reference proteome</keyword>
<dbReference type="AlphaFoldDB" id="A0AAD7RDN7"/>
<sequence length="149" mass="16446">MRQMGSALPERPKRPPARPCLRRLADSLSPPRRAVAQTLNALFVREMWILAAALSGMQSDPRQAKPSRPPQRCQRRGEYRVQIQNLSQNPSVLEYGRERGAECIKGLVLRIQPSVTPQSLVPDSTAEPSNKPCHTATLTTAPIASTPTD</sequence>
<feature type="region of interest" description="Disordered" evidence="1">
    <location>
        <begin position="55"/>
        <end position="76"/>
    </location>
</feature>
<gene>
    <name evidence="2" type="ORF">AAFF_G00243190</name>
</gene>
<name>A0AAD7RDN7_9TELE</name>
<evidence type="ECO:0000256" key="1">
    <source>
        <dbReference type="SAM" id="MobiDB-lite"/>
    </source>
</evidence>
<evidence type="ECO:0000313" key="3">
    <source>
        <dbReference type="Proteomes" id="UP001221898"/>
    </source>
</evidence>
<dbReference type="Proteomes" id="UP001221898">
    <property type="component" value="Unassembled WGS sequence"/>
</dbReference>
<evidence type="ECO:0000313" key="2">
    <source>
        <dbReference type="EMBL" id="KAJ8378361.1"/>
    </source>
</evidence>
<protein>
    <submittedName>
        <fullName evidence="2">Uncharacterized protein</fullName>
    </submittedName>
</protein>
<accession>A0AAD7RDN7</accession>
<feature type="compositionally biased region" description="Polar residues" evidence="1">
    <location>
        <begin position="117"/>
        <end position="128"/>
    </location>
</feature>
<feature type="region of interest" description="Disordered" evidence="1">
    <location>
        <begin position="1"/>
        <end position="25"/>
    </location>
</feature>
<comment type="caution">
    <text evidence="2">The sequence shown here is derived from an EMBL/GenBank/DDBJ whole genome shotgun (WGS) entry which is preliminary data.</text>
</comment>